<dbReference type="EMBL" id="WVIE01000029">
    <property type="protein sequence ID" value="NDJ19409.1"/>
    <property type="molecule type" value="Genomic_DNA"/>
</dbReference>
<sequence length="128" mass="13952">MPRQKRNSQTLERAQQRAVSLQSIDPALHLGRGLTLEEYGRAIALHKTQLDDYNRTLSAIEQLAIAVDASEKALKDLSERMLLGVGALYGKDSEEYVMAGGARKSEVARNLSKSKVGGSKKKAQVEAA</sequence>
<feature type="region of interest" description="Disordered" evidence="1">
    <location>
        <begin position="108"/>
        <end position="128"/>
    </location>
</feature>
<reference evidence="2" key="1">
    <citation type="submission" date="2019-12" db="EMBL/GenBank/DDBJ databases">
        <title>High-Quality draft genome sequences of three cyanobacteria isolated from the limestone walls of the Old Cathedral of Coimbra.</title>
        <authorList>
            <person name="Tiago I."/>
            <person name="Soares F."/>
            <person name="Portugal A."/>
        </authorList>
    </citation>
    <scope>NUCLEOTIDE SEQUENCE</scope>
    <source>
        <strain evidence="2">A</strain>
    </source>
</reference>
<dbReference type="Proteomes" id="UP000646053">
    <property type="component" value="Unassembled WGS sequence"/>
</dbReference>
<gene>
    <name evidence="2" type="ORF">GS601_19305</name>
</gene>
<keyword evidence="3" id="KW-1185">Reference proteome</keyword>
<accession>A0A8J7Z3N9</accession>
<dbReference type="RefSeq" id="WP_162424933.1">
    <property type="nucleotide sequence ID" value="NZ_WVIE01000029.1"/>
</dbReference>
<dbReference type="AlphaFoldDB" id="A0A8J7Z3N9"/>
<name>A0A8J7Z3N9_9CYAN</name>
<organism evidence="2 3">
    <name type="scientific">Myxacorys almedinensis A</name>
    <dbReference type="NCBI Taxonomy" id="2690445"/>
    <lineage>
        <taxon>Bacteria</taxon>
        <taxon>Bacillati</taxon>
        <taxon>Cyanobacteriota</taxon>
        <taxon>Cyanophyceae</taxon>
        <taxon>Leptolyngbyales</taxon>
        <taxon>Leptolyngbyaceae</taxon>
        <taxon>Myxacorys</taxon>
        <taxon>Myxacorys almedinensis</taxon>
    </lineage>
</organism>
<evidence type="ECO:0000256" key="1">
    <source>
        <dbReference type="SAM" id="MobiDB-lite"/>
    </source>
</evidence>
<comment type="caution">
    <text evidence="2">The sequence shown here is derived from an EMBL/GenBank/DDBJ whole genome shotgun (WGS) entry which is preliminary data.</text>
</comment>
<protein>
    <submittedName>
        <fullName evidence="2">Uncharacterized protein</fullName>
    </submittedName>
</protein>
<proteinExistence type="predicted"/>
<evidence type="ECO:0000313" key="3">
    <source>
        <dbReference type="Proteomes" id="UP000646053"/>
    </source>
</evidence>
<evidence type="ECO:0000313" key="2">
    <source>
        <dbReference type="EMBL" id="NDJ19409.1"/>
    </source>
</evidence>